<dbReference type="EMBL" id="NBII01000005">
    <property type="protein sequence ID" value="PAV18671.1"/>
    <property type="molecule type" value="Genomic_DNA"/>
</dbReference>
<organism evidence="2 3">
    <name type="scientific">Pyrrhoderma noxium</name>
    <dbReference type="NCBI Taxonomy" id="2282107"/>
    <lineage>
        <taxon>Eukaryota</taxon>
        <taxon>Fungi</taxon>
        <taxon>Dikarya</taxon>
        <taxon>Basidiomycota</taxon>
        <taxon>Agaricomycotina</taxon>
        <taxon>Agaricomycetes</taxon>
        <taxon>Hymenochaetales</taxon>
        <taxon>Hymenochaetaceae</taxon>
        <taxon>Pyrrhoderma</taxon>
    </lineage>
</organism>
<dbReference type="AlphaFoldDB" id="A0A286UGE0"/>
<feature type="compositionally biased region" description="Basic residues" evidence="1">
    <location>
        <begin position="57"/>
        <end position="67"/>
    </location>
</feature>
<feature type="region of interest" description="Disordered" evidence="1">
    <location>
        <begin position="208"/>
        <end position="228"/>
    </location>
</feature>
<feature type="region of interest" description="Disordered" evidence="1">
    <location>
        <begin position="1"/>
        <end position="67"/>
    </location>
</feature>
<gene>
    <name evidence="2" type="ORF">PNOK_0551400</name>
</gene>
<evidence type="ECO:0000256" key="1">
    <source>
        <dbReference type="SAM" id="MobiDB-lite"/>
    </source>
</evidence>
<comment type="caution">
    <text evidence="2">The sequence shown here is derived from an EMBL/GenBank/DDBJ whole genome shotgun (WGS) entry which is preliminary data.</text>
</comment>
<sequence>MLTVAQINSKAKTNSLHKHSRRDASCRQTQAPPTPNPSVCHPATLDLNKPLPPVSPQRKRSQKRLSKVIKKAYSPKLISSRVPTVFVDTSALTPSSSLQLDAPSPNHATADSRTTKRRSNLKVPSATARLSHSTPTTVNLQSRLSPRQSCSPKQTQYRSFGDTSARNRQTPYYVEILQILEQQDREVRAETARVARSIRELRRSMRKARREFGRNGENAEGLTSPEVI</sequence>
<protein>
    <submittedName>
        <fullName evidence="2">Uncharacterized protein</fullName>
    </submittedName>
</protein>
<feature type="compositionally biased region" description="Polar residues" evidence="1">
    <location>
        <begin position="128"/>
        <end position="164"/>
    </location>
</feature>
<dbReference type="InParanoid" id="A0A286UGE0"/>
<reference evidence="2 3" key="1">
    <citation type="journal article" date="2017" name="Mol. Ecol.">
        <title>Comparative and population genomic landscape of Phellinus noxius: A hypervariable fungus causing root rot in trees.</title>
        <authorList>
            <person name="Chung C.L."/>
            <person name="Lee T.J."/>
            <person name="Akiba M."/>
            <person name="Lee H.H."/>
            <person name="Kuo T.H."/>
            <person name="Liu D."/>
            <person name="Ke H.M."/>
            <person name="Yokoi T."/>
            <person name="Roa M.B."/>
            <person name="Lu M.J."/>
            <person name="Chang Y.Y."/>
            <person name="Ann P.J."/>
            <person name="Tsai J.N."/>
            <person name="Chen C.Y."/>
            <person name="Tzean S.S."/>
            <person name="Ota Y."/>
            <person name="Hattori T."/>
            <person name="Sahashi N."/>
            <person name="Liou R.F."/>
            <person name="Kikuchi T."/>
            <person name="Tsai I.J."/>
        </authorList>
    </citation>
    <scope>NUCLEOTIDE SEQUENCE [LARGE SCALE GENOMIC DNA]</scope>
    <source>
        <strain evidence="2 3">FFPRI411160</strain>
    </source>
</reference>
<evidence type="ECO:0000313" key="3">
    <source>
        <dbReference type="Proteomes" id="UP000217199"/>
    </source>
</evidence>
<name>A0A286UGE0_9AGAM</name>
<evidence type="ECO:0000313" key="2">
    <source>
        <dbReference type="EMBL" id="PAV18671.1"/>
    </source>
</evidence>
<feature type="region of interest" description="Disordered" evidence="1">
    <location>
        <begin position="94"/>
        <end position="164"/>
    </location>
</feature>
<proteinExistence type="predicted"/>
<feature type="compositionally biased region" description="Polar residues" evidence="1">
    <location>
        <begin position="1"/>
        <end position="14"/>
    </location>
</feature>
<accession>A0A286UGE0</accession>
<keyword evidence="3" id="KW-1185">Reference proteome</keyword>
<dbReference type="Proteomes" id="UP000217199">
    <property type="component" value="Unassembled WGS sequence"/>
</dbReference>